<proteinExistence type="inferred from homology"/>
<evidence type="ECO:0000256" key="2">
    <source>
        <dbReference type="ARBA" id="ARBA00005695"/>
    </source>
</evidence>
<dbReference type="GO" id="GO:0015833">
    <property type="term" value="P:peptide transport"/>
    <property type="evidence" value="ECO:0007669"/>
    <property type="project" value="TreeGrafter"/>
</dbReference>
<feature type="compositionally biased region" description="Polar residues" evidence="5">
    <location>
        <begin position="24"/>
        <end position="47"/>
    </location>
</feature>
<comment type="similarity">
    <text evidence="2">Belongs to the bacterial solute-binding protein 5 family.</text>
</comment>
<dbReference type="InterPro" id="IPR039424">
    <property type="entry name" value="SBP_5"/>
</dbReference>
<dbReference type="SUPFAM" id="SSF53850">
    <property type="entry name" value="Periplasmic binding protein-like II"/>
    <property type="match status" value="1"/>
</dbReference>
<protein>
    <recommendedName>
        <fullName evidence="7">Solute-binding protein family 5 domain-containing protein</fullName>
    </recommendedName>
</protein>
<dbReference type="Pfam" id="PF00496">
    <property type="entry name" value="SBP_bac_5"/>
    <property type="match status" value="1"/>
</dbReference>
<dbReference type="PANTHER" id="PTHR30290">
    <property type="entry name" value="PERIPLASMIC BINDING COMPONENT OF ABC TRANSPORTER"/>
    <property type="match status" value="1"/>
</dbReference>
<dbReference type="PANTHER" id="PTHR30290:SF9">
    <property type="entry name" value="OLIGOPEPTIDE-BINDING PROTEIN APPA"/>
    <property type="match status" value="1"/>
</dbReference>
<dbReference type="AlphaFoldDB" id="A0A329MN83"/>
<dbReference type="Gene3D" id="3.40.190.10">
    <property type="entry name" value="Periplasmic binding protein-like II"/>
    <property type="match status" value="1"/>
</dbReference>
<evidence type="ECO:0000256" key="1">
    <source>
        <dbReference type="ARBA" id="ARBA00004193"/>
    </source>
</evidence>
<evidence type="ECO:0000313" key="8">
    <source>
        <dbReference type="EMBL" id="RAV20183.1"/>
    </source>
</evidence>
<dbReference type="PIRSF" id="PIRSF002741">
    <property type="entry name" value="MppA"/>
    <property type="match status" value="1"/>
</dbReference>
<keyword evidence="9" id="KW-1185">Reference proteome</keyword>
<dbReference type="PROSITE" id="PS01040">
    <property type="entry name" value="SBP_BACTERIAL_5"/>
    <property type="match status" value="1"/>
</dbReference>
<evidence type="ECO:0000256" key="3">
    <source>
        <dbReference type="ARBA" id="ARBA00022448"/>
    </source>
</evidence>
<feature type="region of interest" description="Disordered" evidence="5">
    <location>
        <begin position="24"/>
        <end position="51"/>
    </location>
</feature>
<evidence type="ECO:0000256" key="5">
    <source>
        <dbReference type="SAM" id="MobiDB-lite"/>
    </source>
</evidence>
<dbReference type="CDD" id="cd00995">
    <property type="entry name" value="PBP2_NikA_DppA_OppA_like"/>
    <property type="match status" value="1"/>
</dbReference>
<dbReference type="InterPro" id="IPR000914">
    <property type="entry name" value="SBP_5_dom"/>
</dbReference>
<dbReference type="OrthoDB" id="9796817at2"/>
<feature type="signal peptide" evidence="6">
    <location>
        <begin position="1"/>
        <end position="25"/>
    </location>
</feature>
<feature type="domain" description="Solute-binding protein family 5" evidence="7">
    <location>
        <begin position="92"/>
        <end position="453"/>
    </location>
</feature>
<feature type="chain" id="PRO_5038511965" description="Solute-binding protein family 5 domain-containing protein" evidence="6">
    <location>
        <begin position="26"/>
        <end position="553"/>
    </location>
</feature>
<dbReference type="GO" id="GO:1904680">
    <property type="term" value="F:peptide transmembrane transporter activity"/>
    <property type="evidence" value="ECO:0007669"/>
    <property type="project" value="TreeGrafter"/>
</dbReference>
<dbReference type="PROSITE" id="PS51257">
    <property type="entry name" value="PROKAR_LIPOPROTEIN"/>
    <property type="match status" value="1"/>
</dbReference>
<dbReference type="EMBL" id="QMFB01000009">
    <property type="protein sequence ID" value="RAV20183.1"/>
    <property type="molecule type" value="Genomic_DNA"/>
</dbReference>
<keyword evidence="3" id="KW-0813">Transport</keyword>
<dbReference type="RefSeq" id="WP_113032080.1">
    <property type="nucleotide sequence ID" value="NZ_QMFB01000009.1"/>
</dbReference>
<dbReference type="Gene3D" id="3.10.105.10">
    <property type="entry name" value="Dipeptide-binding Protein, Domain 3"/>
    <property type="match status" value="1"/>
</dbReference>
<evidence type="ECO:0000256" key="4">
    <source>
        <dbReference type="ARBA" id="ARBA00022729"/>
    </source>
</evidence>
<name>A0A329MN83_9BACL</name>
<reference evidence="8 9" key="1">
    <citation type="journal article" date="2009" name="Int. J. Syst. Evol. Microbiol.">
        <title>Paenibacillus contaminans sp. nov., isolated from a contaminated laboratory plate.</title>
        <authorList>
            <person name="Chou J.H."/>
            <person name="Lee J.H."/>
            <person name="Lin M.C."/>
            <person name="Chang P.S."/>
            <person name="Arun A.B."/>
            <person name="Young C.C."/>
            <person name="Chen W.M."/>
        </authorList>
    </citation>
    <scope>NUCLEOTIDE SEQUENCE [LARGE SCALE GENOMIC DNA]</scope>
    <source>
        <strain evidence="8 9">CKOBP-6</strain>
    </source>
</reference>
<comment type="caution">
    <text evidence="8">The sequence shown here is derived from an EMBL/GenBank/DDBJ whole genome shotgun (WGS) entry which is preliminary data.</text>
</comment>
<dbReference type="Proteomes" id="UP000250369">
    <property type="component" value="Unassembled WGS sequence"/>
</dbReference>
<keyword evidence="4 6" id="KW-0732">Signal</keyword>
<dbReference type="GO" id="GO:0042597">
    <property type="term" value="C:periplasmic space"/>
    <property type="evidence" value="ECO:0007669"/>
    <property type="project" value="UniProtKB-ARBA"/>
</dbReference>
<dbReference type="InterPro" id="IPR030678">
    <property type="entry name" value="Peptide/Ni-bd"/>
</dbReference>
<evidence type="ECO:0000259" key="7">
    <source>
        <dbReference type="Pfam" id="PF00496"/>
    </source>
</evidence>
<sequence>MKRWMMTMLSVVMAAALLISCTSTPGTGQSPSPDASAKPGNSPSTGKASDGILRIGGGPQEKFQSSWSDYGGFVRTNLFRRLLMLDKDMQPVYKDLASDYTISDDQLTYTFTIRDGVKWHDGEPFTAEDVRWSIQAALKSVSINSVFAGAFSKIAGAKEFKAGTSNEVPGLSVQGNVLTVKLTEPVGAFLLTMAQWPPYPKHLLEKEDPLTLHLAAFWEKPIGNGPYKVTEVVPNNYAIMEVNPDFYGDKPQIEKIMLQTLSEDQTVTKAQAQELDYFSVMDLAQMNEIKKTGHYDIHEVDILYIRYLMANMQGSAESGKKNEKIADLRLRQALLYAIDRKTMAEQLYPGQATPIQTKVPNALPEFNKNTQPYNYDPEKAKQLLKESGYDVSVPLRLAYFYSDQATIDLIDTIKYYWEQLGLKVETTMLQGNLVELIYTKRDYDFIYAGLSAMAMEEVYGIFHSDNVAATGVMGNNKDAWDSAVDALRRESDPAKRQTALNKLQEMEAEYLWQMPLFAMKQYTVVNKNRLETAGIYGNEWTNYDRKIANWKMK</sequence>
<dbReference type="GO" id="GO:0043190">
    <property type="term" value="C:ATP-binding cassette (ABC) transporter complex"/>
    <property type="evidence" value="ECO:0007669"/>
    <property type="project" value="InterPro"/>
</dbReference>
<gene>
    <name evidence="8" type="ORF">DQG23_17110</name>
</gene>
<evidence type="ECO:0000256" key="6">
    <source>
        <dbReference type="SAM" id="SignalP"/>
    </source>
</evidence>
<comment type="subcellular location">
    <subcellularLocation>
        <location evidence="1">Cell membrane</location>
        <topology evidence="1">Lipid-anchor</topology>
    </subcellularLocation>
</comment>
<organism evidence="8 9">
    <name type="scientific">Paenibacillus contaminans</name>
    <dbReference type="NCBI Taxonomy" id="450362"/>
    <lineage>
        <taxon>Bacteria</taxon>
        <taxon>Bacillati</taxon>
        <taxon>Bacillota</taxon>
        <taxon>Bacilli</taxon>
        <taxon>Bacillales</taxon>
        <taxon>Paenibacillaceae</taxon>
        <taxon>Paenibacillus</taxon>
    </lineage>
</organism>
<accession>A0A329MN83</accession>
<evidence type="ECO:0000313" key="9">
    <source>
        <dbReference type="Proteomes" id="UP000250369"/>
    </source>
</evidence>
<dbReference type="InterPro" id="IPR023765">
    <property type="entry name" value="SBP_5_CS"/>
</dbReference>